<dbReference type="Pfam" id="PF04545">
    <property type="entry name" value="Sigma70_r4"/>
    <property type="match status" value="1"/>
</dbReference>
<evidence type="ECO:0000256" key="8">
    <source>
        <dbReference type="NCBIfam" id="TIGR02392"/>
    </source>
</evidence>
<keyword evidence="6" id="KW-0238">DNA-binding</keyword>
<evidence type="ECO:0000313" key="12">
    <source>
        <dbReference type="Proteomes" id="UP000249605"/>
    </source>
</evidence>
<geneLocation type="plasmid" evidence="11 12">
    <name>unnamed2</name>
</geneLocation>
<dbReference type="InterPro" id="IPR050813">
    <property type="entry name" value="Sigma-70_Factor"/>
</dbReference>
<dbReference type="OrthoDB" id="9809557at2"/>
<dbReference type="GO" id="GO:0006352">
    <property type="term" value="P:DNA-templated transcription initiation"/>
    <property type="evidence" value="ECO:0007669"/>
    <property type="project" value="UniProtKB-UniRule"/>
</dbReference>
<dbReference type="PRINTS" id="PR00046">
    <property type="entry name" value="SIGMA70FCT"/>
</dbReference>
<organism evidence="11 12">
    <name type="scientific">Azospirillum ramasamyi</name>
    <dbReference type="NCBI Taxonomy" id="682998"/>
    <lineage>
        <taxon>Bacteria</taxon>
        <taxon>Pseudomonadati</taxon>
        <taxon>Pseudomonadota</taxon>
        <taxon>Alphaproteobacteria</taxon>
        <taxon>Rhodospirillales</taxon>
        <taxon>Azospirillaceae</taxon>
        <taxon>Azospirillum</taxon>
    </lineage>
</organism>
<evidence type="ECO:0000259" key="10">
    <source>
        <dbReference type="PROSITE" id="PS00716"/>
    </source>
</evidence>
<dbReference type="InterPro" id="IPR012759">
    <property type="entry name" value="RNA_pol_sigma_RpoH_proteobac"/>
</dbReference>
<feature type="domain" description="RNA polymerase sigma-70" evidence="10">
    <location>
        <begin position="269"/>
        <end position="295"/>
    </location>
</feature>
<dbReference type="InterPro" id="IPR013324">
    <property type="entry name" value="RNA_pol_sigma_r3/r4-like"/>
</dbReference>
<dbReference type="NCBIfam" id="NF005143">
    <property type="entry name" value="PRK06596.1"/>
    <property type="match status" value="1"/>
</dbReference>
<proteinExistence type="inferred from homology"/>
<evidence type="ECO:0000313" key="11">
    <source>
        <dbReference type="EMBL" id="AWU96537.1"/>
    </source>
</evidence>
<dbReference type="InterPro" id="IPR007627">
    <property type="entry name" value="RNA_pol_sigma70_r2"/>
</dbReference>
<dbReference type="Pfam" id="PF04542">
    <property type="entry name" value="Sigma70_r2"/>
    <property type="match status" value="1"/>
</dbReference>
<reference evidence="11 12" key="1">
    <citation type="submission" date="2018-06" db="EMBL/GenBank/DDBJ databases">
        <title>Complete genome sequencing of Azospirillum sp. M2T2B2.</title>
        <authorList>
            <person name="Heo J."/>
            <person name="Kim S.-J."/>
            <person name="Kwon S.-W."/>
            <person name="Anandham R."/>
        </authorList>
    </citation>
    <scope>NUCLEOTIDE SEQUENCE [LARGE SCALE GENOMIC DNA]</scope>
    <source>
        <strain evidence="11 12">M2T2B2</strain>
        <plasmid evidence="11 12">unnamed2</plasmid>
    </source>
</reference>
<dbReference type="NCBIfam" id="TIGR02937">
    <property type="entry name" value="sigma70-ECF"/>
    <property type="match status" value="1"/>
</dbReference>
<dbReference type="AlphaFoldDB" id="A0A2U9SCJ1"/>
<evidence type="ECO:0000256" key="1">
    <source>
        <dbReference type="ARBA" id="ARBA00007788"/>
    </source>
</evidence>
<feature type="compositionally biased region" description="Polar residues" evidence="9">
    <location>
        <begin position="1"/>
        <end position="20"/>
    </location>
</feature>
<dbReference type="PANTHER" id="PTHR30376">
    <property type="entry name" value="SIGMA FACTOR RPOH HEAT SHOCK RELATED"/>
    <property type="match status" value="1"/>
</dbReference>
<dbReference type="EMBL" id="CP029832">
    <property type="protein sequence ID" value="AWU96537.1"/>
    <property type="molecule type" value="Genomic_DNA"/>
</dbReference>
<keyword evidence="2" id="KW-0963">Cytoplasm</keyword>
<dbReference type="PANTHER" id="PTHR30376:SF3">
    <property type="entry name" value="RNA POLYMERASE SIGMA FACTOR RPOH"/>
    <property type="match status" value="1"/>
</dbReference>
<dbReference type="SUPFAM" id="SSF88659">
    <property type="entry name" value="Sigma3 and sigma4 domains of RNA polymerase sigma factors"/>
    <property type="match status" value="1"/>
</dbReference>
<dbReference type="GO" id="GO:0016987">
    <property type="term" value="F:sigma factor activity"/>
    <property type="evidence" value="ECO:0007669"/>
    <property type="project" value="UniProtKB-UniRule"/>
</dbReference>
<dbReference type="CDD" id="cd06171">
    <property type="entry name" value="Sigma70_r4"/>
    <property type="match status" value="1"/>
</dbReference>
<keyword evidence="7" id="KW-0804">Transcription</keyword>
<keyword evidence="11" id="KW-0614">Plasmid</keyword>
<dbReference type="KEGG" id="azm:DM194_19660"/>
<keyword evidence="12" id="KW-1185">Reference proteome</keyword>
<accession>A0A2U9SCJ1</accession>
<protein>
    <recommendedName>
        <fullName evidence="8">RNA polymerase sigma factor RpoH</fullName>
    </recommendedName>
</protein>
<dbReference type="NCBIfam" id="TIGR02392">
    <property type="entry name" value="rpoH_proteo"/>
    <property type="match status" value="1"/>
</dbReference>
<dbReference type="PROSITE" id="PS00716">
    <property type="entry name" value="SIGMA70_2"/>
    <property type="match status" value="1"/>
</dbReference>
<evidence type="ECO:0000256" key="4">
    <source>
        <dbReference type="ARBA" id="ARBA00023016"/>
    </source>
</evidence>
<sequence>MQRNAETRTAQSRTAESSAAKTRVNEPRTAEPMQLYLQDARKYQYLTAEQEHELSVRWHDRQDPAALDQLVGSHLRLVVKMARGYLGYGLPLADLVAEGNVGVMQAAQKFDPSKGFRFATYASWWVRAAIQEYVLHNWSLVKIGTTAGQKKLFFSLRRLKARMQELESGDLSPEAVESIATELNVSKAEVVEMNRRLGNDRSLNVGLSEDGDAEWQDLLADDRPDQEATLADSEERSRRQQFLKLGLGVLDDRERQILVARRLRDEPLTLEELSQTFRVSRERVRQLEVRAFEKLQKAVIANARTEQAAMEKNRLLSRA</sequence>
<keyword evidence="4" id="KW-0346">Stress response</keyword>
<evidence type="ECO:0000256" key="3">
    <source>
        <dbReference type="ARBA" id="ARBA00023015"/>
    </source>
</evidence>
<dbReference type="InterPro" id="IPR007630">
    <property type="entry name" value="RNA_pol_sigma70_r4"/>
</dbReference>
<dbReference type="SUPFAM" id="SSF88946">
    <property type="entry name" value="Sigma2 domain of RNA polymerase sigma factors"/>
    <property type="match status" value="1"/>
</dbReference>
<gene>
    <name evidence="11" type="primary">rpoH</name>
    <name evidence="11" type="ORF">DM194_19660</name>
</gene>
<evidence type="ECO:0000256" key="2">
    <source>
        <dbReference type="ARBA" id="ARBA00022490"/>
    </source>
</evidence>
<dbReference type="InterPro" id="IPR009042">
    <property type="entry name" value="RNA_pol_sigma70_r1_2"/>
</dbReference>
<evidence type="ECO:0000256" key="6">
    <source>
        <dbReference type="ARBA" id="ARBA00023125"/>
    </source>
</evidence>
<dbReference type="Proteomes" id="UP000249605">
    <property type="component" value="Plasmid unnamed2"/>
</dbReference>
<dbReference type="Pfam" id="PF00140">
    <property type="entry name" value="Sigma70_r1_2"/>
    <property type="match status" value="1"/>
</dbReference>
<keyword evidence="5" id="KW-0731">Sigma factor</keyword>
<dbReference type="GO" id="GO:0003677">
    <property type="term" value="F:DNA binding"/>
    <property type="evidence" value="ECO:0007669"/>
    <property type="project" value="UniProtKB-KW"/>
</dbReference>
<name>A0A2U9SCJ1_9PROT</name>
<dbReference type="InterPro" id="IPR000943">
    <property type="entry name" value="RNA_pol_sigma70"/>
</dbReference>
<dbReference type="InterPro" id="IPR014284">
    <property type="entry name" value="RNA_pol_sigma-70_dom"/>
</dbReference>
<feature type="region of interest" description="Disordered" evidence="9">
    <location>
        <begin position="1"/>
        <end position="30"/>
    </location>
</feature>
<comment type="similarity">
    <text evidence="1">Belongs to the sigma-70 factor family.</text>
</comment>
<evidence type="ECO:0000256" key="5">
    <source>
        <dbReference type="ARBA" id="ARBA00023082"/>
    </source>
</evidence>
<dbReference type="Gene3D" id="1.20.140.160">
    <property type="match status" value="1"/>
</dbReference>
<dbReference type="InterPro" id="IPR013325">
    <property type="entry name" value="RNA_pol_sigma_r2"/>
</dbReference>
<dbReference type="Gene3D" id="1.20.120.1810">
    <property type="match status" value="1"/>
</dbReference>
<evidence type="ECO:0000256" key="9">
    <source>
        <dbReference type="SAM" id="MobiDB-lite"/>
    </source>
</evidence>
<evidence type="ECO:0000256" key="7">
    <source>
        <dbReference type="ARBA" id="ARBA00023163"/>
    </source>
</evidence>
<keyword evidence="3" id="KW-0805">Transcription regulation</keyword>